<evidence type="ECO:0000256" key="2">
    <source>
        <dbReference type="ARBA" id="ARBA00022980"/>
    </source>
</evidence>
<keyword evidence="3" id="KW-0687">Ribonucleoprotein</keyword>
<dbReference type="PANTHER" id="PTHR45696">
    <property type="entry name" value="60S ACIDIC RIBOSOMAL PROTEIN P1"/>
    <property type="match status" value="1"/>
</dbReference>
<dbReference type="GO" id="GO:0006414">
    <property type="term" value="P:translational elongation"/>
    <property type="evidence" value="ECO:0007669"/>
    <property type="project" value="InterPro"/>
</dbReference>
<dbReference type="GO" id="GO:0002181">
    <property type="term" value="P:cytoplasmic translation"/>
    <property type="evidence" value="ECO:0007669"/>
    <property type="project" value="TreeGrafter"/>
</dbReference>
<dbReference type="InterPro" id="IPR038716">
    <property type="entry name" value="P1/P2_N_sf"/>
</dbReference>
<feature type="compositionally biased region" description="Basic and acidic residues" evidence="4">
    <location>
        <begin position="92"/>
        <end position="110"/>
    </location>
</feature>
<feature type="compositionally biased region" description="Acidic residues" evidence="4">
    <location>
        <begin position="111"/>
        <end position="122"/>
    </location>
</feature>
<dbReference type="GO" id="GO:0022625">
    <property type="term" value="C:cytosolic large ribosomal subunit"/>
    <property type="evidence" value="ECO:0007669"/>
    <property type="project" value="TreeGrafter"/>
</dbReference>
<organism evidence="5 6">
    <name type="scientific">Ichthyophthirius multifiliis</name>
    <name type="common">White spot disease agent</name>
    <name type="synonym">Ich</name>
    <dbReference type="NCBI Taxonomy" id="5932"/>
    <lineage>
        <taxon>Eukaryota</taxon>
        <taxon>Sar</taxon>
        <taxon>Alveolata</taxon>
        <taxon>Ciliophora</taxon>
        <taxon>Intramacronucleata</taxon>
        <taxon>Oligohymenophorea</taxon>
        <taxon>Hymenostomatida</taxon>
        <taxon>Ophryoglenina</taxon>
        <taxon>Ichthyophthirius</taxon>
    </lineage>
</organism>
<dbReference type="FunCoup" id="G0R6F8">
    <property type="interactions" value="224"/>
</dbReference>
<keyword evidence="2" id="KW-0689">Ribosomal protein</keyword>
<dbReference type="STRING" id="857967.G0R6F8"/>
<evidence type="ECO:0008006" key="7">
    <source>
        <dbReference type="Google" id="ProtNLM"/>
    </source>
</evidence>
<feature type="region of interest" description="Disordered" evidence="4">
    <location>
        <begin position="73"/>
        <end position="122"/>
    </location>
</feature>
<keyword evidence="6" id="KW-1185">Reference proteome</keyword>
<dbReference type="InterPro" id="IPR027534">
    <property type="entry name" value="Ribosomal_P1/P2"/>
</dbReference>
<dbReference type="OMA" id="YSAHDHE"/>
<dbReference type="Gene3D" id="1.10.10.1410">
    <property type="match status" value="1"/>
</dbReference>
<gene>
    <name evidence="5" type="ORF">IMG5_203990</name>
</gene>
<evidence type="ECO:0000256" key="3">
    <source>
        <dbReference type="ARBA" id="ARBA00023274"/>
    </source>
</evidence>
<dbReference type="FunFam" id="1.10.10.1410:FF:000002">
    <property type="entry name" value="60S acidic ribosomal protein P2"/>
    <property type="match status" value="1"/>
</dbReference>
<protein>
    <recommendedName>
        <fullName evidence="7">60S acidic ribosomal protein P1</fullName>
    </recommendedName>
</protein>
<sequence>MSSVPLKNLDKVTKSHLAATYAALILHDEGLNINGQKILDLINAAGVKDFEKFYAKLYASNLNNASIEQAISTGGAGASSAPVTAQTSAPVEAKKEEKKAEAKKEEPKKEEEEDYDMGDLFG</sequence>
<reference evidence="5 6" key="1">
    <citation type="submission" date="2011-07" db="EMBL/GenBank/DDBJ databases">
        <authorList>
            <person name="Coyne R."/>
            <person name="Brami D."/>
            <person name="Johnson J."/>
            <person name="Hostetler J."/>
            <person name="Hannick L."/>
            <person name="Clark T."/>
            <person name="Cassidy-Hanley D."/>
            <person name="Inman J."/>
        </authorList>
    </citation>
    <scope>NUCLEOTIDE SEQUENCE [LARGE SCALE GENOMIC DNA]</scope>
    <source>
        <strain evidence="5 6">G5</strain>
    </source>
</reference>
<dbReference type="eggNOG" id="KOG1762">
    <property type="taxonomic scope" value="Eukaryota"/>
</dbReference>
<dbReference type="GeneID" id="14903017"/>
<dbReference type="PANTHER" id="PTHR45696:SF10">
    <property type="entry name" value="LARGE RIBOSOMAL SUBUNIT PROTEIN P1"/>
    <property type="match status" value="1"/>
</dbReference>
<dbReference type="Proteomes" id="UP000008983">
    <property type="component" value="Unassembled WGS sequence"/>
</dbReference>
<evidence type="ECO:0000256" key="4">
    <source>
        <dbReference type="SAM" id="MobiDB-lite"/>
    </source>
</evidence>
<dbReference type="GO" id="GO:0030295">
    <property type="term" value="F:protein kinase activator activity"/>
    <property type="evidence" value="ECO:0007669"/>
    <property type="project" value="TreeGrafter"/>
</dbReference>
<accession>G0R6F8</accession>
<dbReference type="OrthoDB" id="311832at2759"/>
<dbReference type="AlphaFoldDB" id="G0R6F8"/>
<dbReference type="GO" id="GO:0003735">
    <property type="term" value="F:structural constituent of ribosome"/>
    <property type="evidence" value="ECO:0007669"/>
    <property type="project" value="InterPro"/>
</dbReference>
<name>G0R6F8_ICHMU</name>
<dbReference type="HAMAP" id="MF_01478">
    <property type="entry name" value="Ribosomal_L12_arch"/>
    <property type="match status" value="1"/>
</dbReference>
<dbReference type="Pfam" id="PF00428">
    <property type="entry name" value="Ribosomal_60s"/>
    <property type="match status" value="1"/>
</dbReference>
<proteinExistence type="inferred from homology"/>
<evidence type="ECO:0000313" key="6">
    <source>
        <dbReference type="Proteomes" id="UP000008983"/>
    </source>
</evidence>
<dbReference type="EMBL" id="GL984396">
    <property type="protein sequence ID" value="EGR26948.1"/>
    <property type="molecule type" value="Genomic_DNA"/>
</dbReference>
<evidence type="ECO:0000313" key="5">
    <source>
        <dbReference type="EMBL" id="EGR26948.1"/>
    </source>
</evidence>
<dbReference type="CDD" id="cd05831">
    <property type="entry name" value="Ribosomal_P1"/>
    <property type="match status" value="1"/>
</dbReference>
<dbReference type="GO" id="GO:0043021">
    <property type="term" value="F:ribonucleoprotein complex binding"/>
    <property type="evidence" value="ECO:0007669"/>
    <property type="project" value="TreeGrafter"/>
</dbReference>
<comment type="similarity">
    <text evidence="1">Belongs to the eukaryotic ribosomal protein P1/P2 family.</text>
</comment>
<dbReference type="RefSeq" id="XP_004023832.1">
    <property type="nucleotide sequence ID" value="XM_004023783.1"/>
</dbReference>
<evidence type="ECO:0000256" key="1">
    <source>
        <dbReference type="ARBA" id="ARBA00005436"/>
    </source>
</evidence>
<dbReference type="InParanoid" id="G0R6F8"/>